<dbReference type="Proteomes" id="UP001292094">
    <property type="component" value="Unassembled WGS sequence"/>
</dbReference>
<protein>
    <submittedName>
        <fullName evidence="1">Uncharacterized protein</fullName>
    </submittedName>
</protein>
<dbReference type="AlphaFoldDB" id="A0AAE1TIW3"/>
<gene>
    <name evidence="1" type="ORF">Pmani_039920</name>
</gene>
<proteinExistence type="predicted"/>
<sequence length="103" mass="11182">VDKGYETVEGNDEPLLEHKPRSVEITAGPILLLLLPTIIPAHSVIPVHRRSCPSPSFLDPVINASSIISALHHSWLPSFLPLSVIADPLGHTSGPNLTIHHWP</sequence>
<organism evidence="1 2">
    <name type="scientific">Petrolisthes manimaculis</name>
    <dbReference type="NCBI Taxonomy" id="1843537"/>
    <lineage>
        <taxon>Eukaryota</taxon>
        <taxon>Metazoa</taxon>
        <taxon>Ecdysozoa</taxon>
        <taxon>Arthropoda</taxon>
        <taxon>Crustacea</taxon>
        <taxon>Multicrustacea</taxon>
        <taxon>Malacostraca</taxon>
        <taxon>Eumalacostraca</taxon>
        <taxon>Eucarida</taxon>
        <taxon>Decapoda</taxon>
        <taxon>Pleocyemata</taxon>
        <taxon>Anomura</taxon>
        <taxon>Galatheoidea</taxon>
        <taxon>Porcellanidae</taxon>
        <taxon>Petrolisthes</taxon>
    </lineage>
</organism>
<feature type="non-terminal residue" evidence="1">
    <location>
        <position position="1"/>
    </location>
</feature>
<comment type="caution">
    <text evidence="1">The sequence shown here is derived from an EMBL/GenBank/DDBJ whole genome shotgun (WGS) entry which is preliminary data.</text>
</comment>
<accession>A0AAE1TIW3</accession>
<name>A0AAE1TIW3_9EUCA</name>
<dbReference type="EMBL" id="JAWZYT010007165">
    <property type="protein sequence ID" value="KAK4286998.1"/>
    <property type="molecule type" value="Genomic_DNA"/>
</dbReference>
<keyword evidence="2" id="KW-1185">Reference proteome</keyword>
<evidence type="ECO:0000313" key="1">
    <source>
        <dbReference type="EMBL" id="KAK4286998.1"/>
    </source>
</evidence>
<evidence type="ECO:0000313" key="2">
    <source>
        <dbReference type="Proteomes" id="UP001292094"/>
    </source>
</evidence>
<reference evidence="1" key="1">
    <citation type="submission" date="2023-11" db="EMBL/GenBank/DDBJ databases">
        <title>Genome assemblies of two species of porcelain crab, Petrolisthes cinctipes and Petrolisthes manimaculis (Anomura: Porcellanidae).</title>
        <authorList>
            <person name="Angst P."/>
        </authorList>
    </citation>
    <scope>NUCLEOTIDE SEQUENCE</scope>
    <source>
        <strain evidence="1">PB745_02</strain>
        <tissue evidence="1">Gill</tissue>
    </source>
</reference>